<dbReference type="InterPro" id="IPR001173">
    <property type="entry name" value="Glyco_trans_2-like"/>
</dbReference>
<comment type="caution">
    <text evidence="2">The sequence shown here is derived from an EMBL/GenBank/DDBJ whole genome shotgun (WGS) entry which is preliminary data.</text>
</comment>
<dbReference type="Proteomes" id="UP000032544">
    <property type="component" value="Unassembled WGS sequence"/>
</dbReference>
<reference evidence="2 3" key="1">
    <citation type="submission" date="2014-09" db="EMBL/GenBank/DDBJ databases">
        <title>Draft Genome Sequence of Draconibacterium sp. JN14CK-3.</title>
        <authorList>
            <person name="Dong C."/>
            <person name="Lai Q."/>
            <person name="Shao Z."/>
        </authorList>
    </citation>
    <scope>NUCLEOTIDE SEQUENCE [LARGE SCALE GENOMIC DNA]</scope>
    <source>
        <strain evidence="2 3">JN14CK-3</strain>
    </source>
</reference>
<dbReference type="OrthoDB" id="761861at2"/>
<dbReference type="SUPFAM" id="SSF53448">
    <property type="entry name" value="Nucleotide-diphospho-sugar transferases"/>
    <property type="match status" value="1"/>
</dbReference>
<feature type="domain" description="Glycosyltransferase 2-like" evidence="1">
    <location>
        <begin position="3"/>
        <end position="155"/>
    </location>
</feature>
<evidence type="ECO:0000259" key="1">
    <source>
        <dbReference type="Pfam" id="PF00535"/>
    </source>
</evidence>
<evidence type="ECO:0000313" key="3">
    <source>
        <dbReference type="Proteomes" id="UP000032544"/>
    </source>
</evidence>
<gene>
    <name evidence="2" type="ORF">LH29_21605</name>
</gene>
<name>A0A0D8J5Z3_9BACT</name>
<sequence>MLSVNIPVYNIEVVDLVNDLHQQATGLEIDFEIRVYDDGSDEIFKSLNRILKSKHNVVYNEMENNLGRAGVRNKMGADSVFDWLLFIDADSKIISADYLKNYLENRNKSQVLCGGTAYAKQKPADQEKLLRWTYGTKREAVTAVVRNRSKGFIITSNNFFLAKELFDRVNFREELREYGHEDTLLGYDLFCAGVEIFHIDNPLEHTGLESAQAFLKKSCMALENLKKIGEELLDGDQMFYRQVNFLRKYKRITFFIPSRTVGRLFRKYRDKMEENLKGARPSLLVFDLYKLGYYAGIKNR</sequence>
<organism evidence="2 3">
    <name type="scientific">Draconibacterium sediminis</name>
    <dbReference type="NCBI Taxonomy" id="1544798"/>
    <lineage>
        <taxon>Bacteria</taxon>
        <taxon>Pseudomonadati</taxon>
        <taxon>Bacteroidota</taxon>
        <taxon>Bacteroidia</taxon>
        <taxon>Marinilabiliales</taxon>
        <taxon>Prolixibacteraceae</taxon>
        <taxon>Draconibacterium</taxon>
    </lineage>
</organism>
<dbReference type="EMBL" id="JRHC01000006">
    <property type="protein sequence ID" value="KJF42380.1"/>
    <property type="molecule type" value="Genomic_DNA"/>
</dbReference>
<accession>A0A0D8J5Z3</accession>
<dbReference type="AlphaFoldDB" id="A0A0D8J5Z3"/>
<dbReference type="Gene3D" id="3.90.550.10">
    <property type="entry name" value="Spore Coat Polysaccharide Biosynthesis Protein SpsA, Chain A"/>
    <property type="match status" value="1"/>
</dbReference>
<evidence type="ECO:0000313" key="2">
    <source>
        <dbReference type="EMBL" id="KJF42380.1"/>
    </source>
</evidence>
<proteinExistence type="predicted"/>
<dbReference type="InterPro" id="IPR029044">
    <property type="entry name" value="Nucleotide-diphossugar_trans"/>
</dbReference>
<protein>
    <recommendedName>
        <fullName evidence="1">Glycosyltransferase 2-like domain-containing protein</fullName>
    </recommendedName>
</protein>
<dbReference type="RefSeq" id="WP_045033170.1">
    <property type="nucleotide sequence ID" value="NZ_JRHC01000006.1"/>
</dbReference>
<keyword evidence="3" id="KW-1185">Reference proteome</keyword>
<dbReference type="Pfam" id="PF00535">
    <property type="entry name" value="Glycos_transf_2"/>
    <property type="match status" value="1"/>
</dbReference>
<dbReference type="STRING" id="1544798.LH29_21605"/>